<dbReference type="Pfam" id="PF00834">
    <property type="entry name" value="Ribul_P_3_epim"/>
    <property type="match status" value="1"/>
</dbReference>
<proteinExistence type="predicted"/>
<dbReference type="GO" id="GO:0004750">
    <property type="term" value="F:D-ribulose-phosphate 3-epimerase activity"/>
    <property type="evidence" value="ECO:0007669"/>
    <property type="project" value="UniProtKB-EC"/>
</dbReference>
<name>A0A939BSE6_9BACL</name>
<dbReference type="Proteomes" id="UP000717624">
    <property type="component" value="Unassembled WGS sequence"/>
</dbReference>
<evidence type="ECO:0000313" key="3">
    <source>
        <dbReference type="EMBL" id="MBM7590388.1"/>
    </source>
</evidence>
<keyword evidence="2 3" id="KW-0413">Isomerase</keyword>
<dbReference type="Gene3D" id="3.20.20.70">
    <property type="entry name" value="Aldolase class I"/>
    <property type="match status" value="1"/>
</dbReference>
<evidence type="ECO:0000256" key="1">
    <source>
        <dbReference type="ARBA" id="ARBA00022723"/>
    </source>
</evidence>
<dbReference type="NCBIfam" id="NF004076">
    <property type="entry name" value="PRK05581.1-4"/>
    <property type="match status" value="1"/>
</dbReference>
<dbReference type="GO" id="GO:0005975">
    <property type="term" value="P:carbohydrate metabolic process"/>
    <property type="evidence" value="ECO:0007669"/>
    <property type="project" value="InterPro"/>
</dbReference>
<dbReference type="RefSeq" id="WP_204518133.1">
    <property type="nucleotide sequence ID" value="NZ_BAABIN010000020.1"/>
</dbReference>
<dbReference type="AlphaFoldDB" id="A0A939BSE6"/>
<dbReference type="PANTHER" id="PTHR11749">
    <property type="entry name" value="RIBULOSE-5-PHOSPHATE-3-EPIMERASE"/>
    <property type="match status" value="1"/>
</dbReference>
<comment type="caution">
    <text evidence="3">The sequence shown here is derived from an EMBL/GenBank/DDBJ whole genome shotgun (WGS) entry which is preliminary data.</text>
</comment>
<accession>A0A939BSE6</accession>
<dbReference type="InterPro" id="IPR011060">
    <property type="entry name" value="RibuloseP-bd_barrel"/>
</dbReference>
<dbReference type="SUPFAM" id="SSF51366">
    <property type="entry name" value="Ribulose-phoshate binding barrel"/>
    <property type="match status" value="1"/>
</dbReference>
<dbReference type="EC" id="5.1.3.1" evidence="3"/>
<keyword evidence="4" id="KW-1185">Reference proteome</keyword>
<keyword evidence="1" id="KW-0479">Metal-binding</keyword>
<gene>
    <name evidence="3" type="ORF">JOD01_001992</name>
</gene>
<dbReference type="InterPro" id="IPR000056">
    <property type="entry name" value="Ribul_P_3_epim-like"/>
</dbReference>
<evidence type="ECO:0000256" key="2">
    <source>
        <dbReference type="ARBA" id="ARBA00023235"/>
    </source>
</evidence>
<sequence>MHERKITIAPSIMCADLCNLEKSVKELEQAGVDTLHIDLIDGYFSPSMPLGIDTVKQLRKATEMNFDVHIMAKENEFFIQEMIKIGVQHISFHQESSTHIDRHIQLIKKHGIGVGVALNPATPLSVLDYCLPECDTVLLMLINPGFATDKNEKQVSYAAKKVGDLYRLIQQLKLHTRIEVDGRVSFESIPDLVRAGAEILVAGSTSLFRPGHSLTENKTLMDRYILAGLGEEGIVHGELL</sequence>
<organism evidence="3 4">
    <name type="scientific">Brevibacillus fulvus</name>
    <dbReference type="NCBI Taxonomy" id="1125967"/>
    <lineage>
        <taxon>Bacteria</taxon>
        <taxon>Bacillati</taxon>
        <taxon>Bacillota</taxon>
        <taxon>Bacilli</taxon>
        <taxon>Bacillales</taxon>
        <taxon>Paenibacillaceae</taxon>
        <taxon>Brevibacillus</taxon>
    </lineage>
</organism>
<dbReference type="CDD" id="cd00429">
    <property type="entry name" value="RPE"/>
    <property type="match status" value="1"/>
</dbReference>
<dbReference type="EMBL" id="JAFBEB010000005">
    <property type="protein sequence ID" value="MBM7590388.1"/>
    <property type="molecule type" value="Genomic_DNA"/>
</dbReference>
<dbReference type="GO" id="GO:0046872">
    <property type="term" value="F:metal ion binding"/>
    <property type="evidence" value="ECO:0007669"/>
    <property type="project" value="UniProtKB-KW"/>
</dbReference>
<protein>
    <submittedName>
        <fullName evidence="3">Ribulose-phosphate 3-epimerase</fullName>
        <ecNumber evidence="3">5.1.3.1</ecNumber>
    </submittedName>
</protein>
<evidence type="ECO:0000313" key="4">
    <source>
        <dbReference type="Proteomes" id="UP000717624"/>
    </source>
</evidence>
<dbReference type="InterPro" id="IPR013785">
    <property type="entry name" value="Aldolase_TIM"/>
</dbReference>
<reference evidence="3" key="1">
    <citation type="submission" date="2021-01" db="EMBL/GenBank/DDBJ databases">
        <title>Genomic Encyclopedia of Type Strains, Phase IV (KMG-IV): sequencing the most valuable type-strain genomes for metagenomic binning, comparative biology and taxonomic classification.</title>
        <authorList>
            <person name="Goeker M."/>
        </authorList>
    </citation>
    <scope>NUCLEOTIDE SEQUENCE</scope>
    <source>
        <strain evidence="3">DSM 25523</strain>
    </source>
</reference>